<accession>A0ABT8R750</accession>
<dbReference type="Proteomes" id="UP001168528">
    <property type="component" value="Unassembled WGS sequence"/>
</dbReference>
<name>A0ABT8R750_9BACT</name>
<evidence type="ECO:0000256" key="3">
    <source>
        <dbReference type="ARBA" id="ARBA00022475"/>
    </source>
</evidence>
<gene>
    <name evidence="10" type="ORF">Q0590_16045</name>
</gene>
<proteinExistence type="inferred from homology"/>
<comment type="subcellular location">
    <subcellularLocation>
        <location evidence="1">Cell membrane</location>
        <topology evidence="1">Multi-pass membrane protein</topology>
    </subcellularLocation>
</comment>
<evidence type="ECO:0000256" key="1">
    <source>
        <dbReference type="ARBA" id="ARBA00004651"/>
    </source>
</evidence>
<comment type="caution">
    <text evidence="10">The sequence shown here is derived from an EMBL/GenBank/DDBJ whole genome shotgun (WGS) entry which is preliminary data.</text>
</comment>
<dbReference type="Pfam" id="PF25539">
    <property type="entry name" value="Bestrophin_2"/>
    <property type="match status" value="1"/>
</dbReference>
<dbReference type="RefSeq" id="WP_302038588.1">
    <property type="nucleotide sequence ID" value="NZ_JAUKPO010000008.1"/>
</dbReference>
<feature type="transmembrane region" description="Helical" evidence="9">
    <location>
        <begin position="21"/>
        <end position="44"/>
    </location>
</feature>
<reference evidence="10" key="1">
    <citation type="submission" date="2023-07" db="EMBL/GenBank/DDBJ databases">
        <title>The genome sequence of Rhodocytophaga aerolata KACC 12507.</title>
        <authorList>
            <person name="Zhang X."/>
        </authorList>
    </citation>
    <scope>NUCLEOTIDE SEQUENCE</scope>
    <source>
        <strain evidence="10">KACC 12507</strain>
    </source>
</reference>
<keyword evidence="7 9" id="KW-0472">Membrane</keyword>
<evidence type="ECO:0000256" key="4">
    <source>
        <dbReference type="ARBA" id="ARBA00022692"/>
    </source>
</evidence>
<keyword evidence="6" id="KW-0406">Ion transport</keyword>
<evidence type="ECO:0000256" key="6">
    <source>
        <dbReference type="ARBA" id="ARBA00023065"/>
    </source>
</evidence>
<evidence type="ECO:0000256" key="7">
    <source>
        <dbReference type="ARBA" id="ARBA00023136"/>
    </source>
</evidence>
<keyword evidence="2" id="KW-0813">Transport</keyword>
<organism evidence="10 11">
    <name type="scientific">Rhodocytophaga aerolata</name>
    <dbReference type="NCBI Taxonomy" id="455078"/>
    <lineage>
        <taxon>Bacteria</taxon>
        <taxon>Pseudomonadati</taxon>
        <taxon>Bacteroidota</taxon>
        <taxon>Cytophagia</taxon>
        <taxon>Cytophagales</taxon>
        <taxon>Rhodocytophagaceae</taxon>
        <taxon>Rhodocytophaga</taxon>
    </lineage>
</organism>
<protein>
    <submittedName>
        <fullName evidence="10">Bestrophin family ion channel</fullName>
    </submittedName>
</protein>
<keyword evidence="5 9" id="KW-1133">Transmembrane helix</keyword>
<keyword evidence="4 9" id="KW-0812">Transmembrane</keyword>
<evidence type="ECO:0000256" key="5">
    <source>
        <dbReference type="ARBA" id="ARBA00022989"/>
    </source>
</evidence>
<evidence type="ECO:0000313" key="11">
    <source>
        <dbReference type="Proteomes" id="UP001168528"/>
    </source>
</evidence>
<dbReference type="PANTHER" id="PTHR33281:SF19">
    <property type="entry name" value="VOLTAGE-DEPENDENT ANION CHANNEL-FORMING PROTEIN YNEE"/>
    <property type="match status" value="1"/>
</dbReference>
<evidence type="ECO:0000313" key="10">
    <source>
        <dbReference type="EMBL" id="MDO1447784.1"/>
    </source>
</evidence>
<evidence type="ECO:0000256" key="8">
    <source>
        <dbReference type="ARBA" id="ARBA00034708"/>
    </source>
</evidence>
<evidence type="ECO:0000256" key="2">
    <source>
        <dbReference type="ARBA" id="ARBA00022448"/>
    </source>
</evidence>
<dbReference type="EMBL" id="JAUKPO010000008">
    <property type="protein sequence ID" value="MDO1447784.1"/>
    <property type="molecule type" value="Genomic_DNA"/>
</dbReference>
<feature type="transmembrane region" description="Helical" evidence="9">
    <location>
        <begin position="50"/>
        <end position="71"/>
    </location>
</feature>
<comment type="similarity">
    <text evidence="8">Belongs to the anion channel-forming bestrophin (TC 1.A.46) family.</text>
</comment>
<keyword evidence="3" id="KW-1003">Cell membrane</keyword>
<feature type="transmembrane region" description="Helical" evidence="9">
    <location>
        <begin position="220"/>
        <end position="251"/>
    </location>
</feature>
<dbReference type="InterPro" id="IPR044669">
    <property type="entry name" value="YneE/VCCN1/2-like"/>
</dbReference>
<sequence>MIKYNPKKWFLPIVQFHKSDTLRILFPSMIVIGIYTAIVTYIALNALDLKAVSTTAVHALLGTVLGLVLVFRSNSAYERWWEGRKLWGALVNESRSIAIKINSFLPDTETKPRIFFAKSIANYVYALKGHLRNKVNLSELEDTESLTLEELGQAKHVPNMIANSIYGQIIHLYRQKFISGEQLIILDKEIKSFTDIVGACERIKNTPIPYSYSMFMKKFIFIYTMTMPLGFITTFAYWTIPIVMLVFYILVSIELIAEEIEDPFGMDSNDLPMEEMSLRIKHNVREILLKRDILVHAKPGSPHQVAQA</sequence>
<evidence type="ECO:0000256" key="9">
    <source>
        <dbReference type="SAM" id="Phobius"/>
    </source>
</evidence>
<dbReference type="PANTHER" id="PTHR33281">
    <property type="entry name" value="UPF0187 PROTEIN YNEE"/>
    <property type="match status" value="1"/>
</dbReference>
<keyword evidence="11" id="KW-1185">Reference proteome</keyword>